<feature type="domain" description="HTH tetR-type" evidence="6">
    <location>
        <begin position="23"/>
        <end position="83"/>
    </location>
</feature>
<dbReference type="Gene3D" id="1.10.10.60">
    <property type="entry name" value="Homeodomain-like"/>
    <property type="match status" value="1"/>
</dbReference>
<dbReference type="Gene3D" id="1.10.357.10">
    <property type="entry name" value="Tetracycline Repressor, domain 2"/>
    <property type="match status" value="1"/>
</dbReference>
<evidence type="ECO:0000313" key="7">
    <source>
        <dbReference type="EMBL" id="MDT0259930.1"/>
    </source>
</evidence>
<evidence type="ECO:0000256" key="1">
    <source>
        <dbReference type="ARBA" id="ARBA00022491"/>
    </source>
</evidence>
<dbReference type="RefSeq" id="WP_311421089.1">
    <property type="nucleotide sequence ID" value="NZ_JAVREH010000001.1"/>
</dbReference>
<proteinExistence type="predicted"/>
<evidence type="ECO:0000256" key="4">
    <source>
        <dbReference type="ARBA" id="ARBA00023163"/>
    </source>
</evidence>
<evidence type="ECO:0000256" key="2">
    <source>
        <dbReference type="ARBA" id="ARBA00023015"/>
    </source>
</evidence>
<sequence>MSVPRPELPGRLSTDVAAADRQLSTRERIVASALALFAEQGFDATSVNQIVVRAGVAKGALYHHFASKDDLLYEVSRELVDRQLDGMNAILADRQDTARTLRELIRDLVVTTAGSAPAAKVFSRESHRLGDANQARVRAARRSIHDTFTDLVRSAQHSGEFRAVTSPDMVTFTVFGFINELPVWYRADGPKTPVQIADELSELILSALMPAPGQLPAEGQP</sequence>
<keyword evidence="2" id="KW-0805">Transcription regulation</keyword>
<comment type="caution">
    <text evidence="7">The sequence shown here is derived from an EMBL/GenBank/DDBJ whole genome shotgun (WGS) entry which is preliminary data.</text>
</comment>
<dbReference type="PRINTS" id="PR00455">
    <property type="entry name" value="HTHTETR"/>
</dbReference>
<reference evidence="8" key="1">
    <citation type="submission" date="2023-07" db="EMBL/GenBank/DDBJ databases">
        <title>30 novel species of actinomycetes from the DSMZ collection.</title>
        <authorList>
            <person name="Nouioui I."/>
        </authorList>
    </citation>
    <scope>NUCLEOTIDE SEQUENCE [LARGE SCALE GENOMIC DNA]</scope>
    <source>
        <strain evidence="8">DSM 44399</strain>
    </source>
</reference>
<dbReference type="InterPro" id="IPR009057">
    <property type="entry name" value="Homeodomain-like_sf"/>
</dbReference>
<accession>A0ABU2J4L9</accession>
<dbReference type="Pfam" id="PF17932">
    <property type="entry name" value="TetR_C_24"/>
    <property type="match status" value="1"/>
</dbReference>
<dbReference type="SUPFAM" id="SSF48498">
    <property type="entry name" value="Tetracyclin repressor-like, C-terminal domain"/>
    <property type="match status" value="1"/>
</dbReference>
<dbReference type="Proteomes" id="UP001183176">
    <property type="component" value="Unassembled WGS sequence"/>
</dbReference>
<evidence type="ECO:0000313" key="8">
    <source>
        <dbReference type="Proteomes" id="UP001183176"/>
    </source>
</evidence>
<name>A0ABU2J4L9_9ACTN</name>
<dbReference type="PROSITE" id="PS50977">
    <property type="entry name" value="HTH_TETR_2"/>
    <property type="match status" value="1"/>
</dbReference>
<dbReference type="InterPro" id="IPR041490">
    <property type="entry name" value="KstR2_TetR_C"/>
</dbReference>
<dbReference type="InterPro" id="IPR001647">
    <property type="entry name" value="HTH_TetR"/>
</dbReference>
<feature type="DNA-binding region" description="H-T-H motif" evidence="5">
    <location>
        <begin position="46"/>
        <end position="65"/>
    </location>
</feature>
<dbReference type="InterPro" id="IPR050109">
    <property type="entry name" value="HTH-type_TetR-like_transc_reg"/>
</dbReference>
<dbReference type="InterPro" id="IPR023772">
    <property type="entry name" value="DNA-bd_HTH_TetR-type_CS"/>
</dbReference>
<keyword evidence="3 5" id="KW-0238">DNA-binding</keyword>
<dbReference type="EMBL" id="JAVREH010000001">
    <property type="protein sequence ID" value="MDT0259930.1"/>
    <property type="molecule type" value="Genomic_DNA"/>
</dbReference>
<dbReference type="PANTHER" id="PTHR30055">
    <property type="entry name" value="HTH-TYPE TRANSCRIPTIONAL REGULATOR RUTR"/>
    <property type="match status" value="1"/>
</dbReference>
<dbReference type="PANTHER" id="PTHR30055:SF175">
    <property type="entry name" value="HTH-TYPE TRANSCRIPTIONAL REPRESSOR KSTR2"/>
    <property type="match status" value="1"/>
</dbReference>
<gene>
    <name evidence="7" type="ORF">RM423_00825</name>
</gene>
<dbReference type="InterPro" id="IPR036271">
    <property type="entry name" value="Tet_transcr_reg_TetR-rel_C_sf"/>
</dbReference>
<evidence type="ECO:0000259" key="6">
    <source>
        <dbReference type="PROSITE" id="PS50977"/>
    </source>
</evidence>
<dbReference type="Pfam" id="PF00440">
    <property type="entry name" value="TetR_N"/>
    <property type="match status" value="1"/>
</dbReference>
<organism evidence="7 8">
    <name type="scientific">Jatrophihabitans lederbergiae</name>
    <dbReference type="NCBI Taxonomy" id="3075547"/>
    <lineage>
        <taxon>Bacteria</taxon>
        <taxon>Bacillati</taxon>
        <taxon>Actinomycetota</taxon>
        <taxon>Actinomycetes</taxon>
        <taxon>Jatrophihabitantales</taxon>
        <taxon>Jatrophihabitantaceae</taxon>
        <taxon>Jatrophihabitans</taxon>
    </lineage>
</organism>
<dbReference type="SUPFAM" id="SSF46689">
    <property type="entry name" value="Homeodomain-like"/>
    <property type="match status" value="1"/>
</dbReference>
<keyword evidence="1" id="KW-0678">Repressor</keyword>
<evidence type="ECO:0000256" key="3">
    <source>
        <dbReference type="ARBA" id="ARBA00023125"/>
    </source>
</evidence>
<evidence type="ECO:0000256" key="5">
    <source>
        <dbReference type="PROSITE-ProRule" id="PRU00335"/>
    </source>
</evidence>
<keyword evidence="8" id="KW-1185">Reference proteome</keyword>
<protein>
    <submittedName>
        <fullName evidence="7">TetR/AcrR family transcriptional regulator</fullName>
    </submittedName>
</protein>
<keyword evidence="4" id="KW-0804">Transcription</keyword>
<dbReference type="PROSITE" id="PS01081">
    <property type="entry name" value="HTH_TETR_1"/>
    <property type="match status" value="1"/>
</dbReference>